<organism evidence="1 2">
    <name type="scientific">Moniliophthora roreri</name>
    <name type="common">Frosty pod rot fungus</name>
    <name type="synonym">Monilia roreri</name>
    <dbReference type="NCBI Taxonomy" id="221103"/>
    <lineage>
        <taxon>Eukaryota</taxon>
        <taxon>Fungi</taxon>
        <taxon>Dikarya</taxon>
        <taxon>Basidiomycota</taxon>
        <taxon>Agaricomycotina</taxon>
        <taxon>Agaricomycetes</taxon>
        <taxon>Agaricomycetidae</taxon>
        <taxon>Agaricales</taxon>
        <taxon>Marasmiineae</taxon>
        <taxon>Marasmiaceae</taxon>
        <taxon>Moniliophthora</taxon>
    </lineage>
</organism>
<reference evidence="1 2" key="1">
    <citation type="submission" date="2015-12" db="EMBL/GenBank/DDBJ databases">
        <title>Draft genome sequence of Moniliophthora roreri, the causal agent of frosty pod rot of cacao.</title>
        <authorList>
            <person name="Aime M.C."/>
            <person name="Diaz-Valderrama J.R."/>
            <person name="Kijpornyongpan T."/>
            <person name="Phillips-Mora W."/>
        </authorList>
    </citation>
    <scope>NUCLEOTIDE SEQUENCE [LARGE SCALE GENOMIC DNA]</scope>
    <source>
        <strain evidence="1 2">MCA 2952</strain>
    </source>
</reference>
<protein>
    <submittedName>
        <fullName evidence="1">Uncharacterized protein</fullName>
    </submittedName>
</protein>
<comment type="caution">
    <text evidence="1">The sequence shown here is derived from an EMBL/GenBank/DDBJ whole genome shotgun (WGS) entry which is preliminary data.</text>
</comment>
<accession>A0A0W0FQX6</accession>
<dbReference type="AlphaFoldDB" id="A0A0W0FQX6"/>
<name>A0A0W0FQX6_MONRR</name>
<dbReference type="EMBL" id="LATX01001731">
    <property type="protein sequence ID" value="KTB38761.1"/>
    <property type="molecule type" value="Genomic_DNA"/>
</dbReference>
<proteinExistence type="predicted"/>
<evidence type="ECO:0000313" key="2">
    <source>
        <dbReference type="Proteomes" id="UP000054988"/>
    </source>
</evidence>
<evidence type="ECO:0000313" key="1">
    <source>
        <dbReference type="EMBL" id="KTB38761.1"/>
    </source>
</evidence>
<sequence length="27" mass="3160">MKVSGLPWVRPCSAPHPLRHRIMTNFK</sequence>
<dbReference type="Proteomes" id="UP000054988">
    <property type="component" value="Unassembled WGS sequence"/>
</dbReference>
<gene>
    <name evidence="1" type="ORF">WG66_8651</name>
</gene>